<reference evidence="3 4" key="1">
    <citation type="journal article" date="2023" name="PLoS ONE">
        <title>Complete genome assembly of Hawai'i environmental nontuberculous mycobacteria reveals unexpected co-isolation with methylobacteria.</title>
        <authorList>
            <person name="Hendrix J."/>
            <person name="Epperson L.E."/>
            <person name="Tong E.I."/>
            <person name="Chan Y.L."/>
            <person name="Hasan N.A."/>
            <person name="Dawrs S.N."/>
            <person name="Norton G.J."/>
            <person name="Virdi R."/>
            <person name="Crooks J.L."/>
            <person name="Chan E.D."/>
            <person name="Honda J.R."/>
            <person name="Strong M."/>
        </authorList>
    </citation>
    <scope>NUCLEOTIDE SEQUENCE [LARGE SCALE GENOMIC DNA]</scope>
    <source>
        <strain evidence="3 4">NJH_HI04-1</strain>
    </source>
</reference>
<feature type="compositionally biased region" description="Basic residues" evidence="1">
    <location>
        <begin position="546"/>
        <end position="560"/>
    </location>
</feature>
<proteinExistence type="predicted"/>
<name>A0ABV0A3J4_9HYPH</name>
<sequence length="560" mass="58085">MGSTGRSRYAAALIALAGWTAGASAAAAAQLTAIQGSEQKNFGRIALTFDQGVKVTAKVVGGVLVVGFREPVTGQRDRLASEMPAYVAQVRRDPDGSGLRVALQAPYKVNVLEAGERVFIDLLPEGWSGLPPSLPPDVLADLTRRAEELSARLRREAAARAPRPVPLRLEVAHLPTLTRLTLRLPREAQAALTRAGGDVRLRVPGAYTIDASEARSGARPAVTALATEASAEAAAVTVKLAEGYTAEGYREEDSYVLDLIKPGGKASAQDAKTAEAKPAEAKPTDTKSAEAKPSDAKPSDAKPPEPRAADARMTAGEAPAVPPPAARAEAGSGVAPPADPAASSGPVQARIVRAWPGLRIAFPFASRPPAALFERAGIATLVFESTAPVTLPALAAGAPASVVDAPQTDGAFTVMRLRLESGTLAQLAMGEGQGWDLVLGDGSAPSGDLLAPQRSADPSGKPAVSVPLARPGGALWLERDGERIAVVTARGARIAGVPKRGRFVEFEVLPSRQGVAVLAAADDLAVRPGLAEVTITRPGGLSVSRRWSRRRRPARRPPPP</sequence>
<dbReference type="RefSeq" id="WP_346013640.1">
    <property type="nucleotide sequence ID" value="NZ_JAQYXP010000005.1"/>
</dbReference>
<feature type="region of interest" description="Disordered" evidence="1">
    <location>
        <begin position="266"/>
        <end position="345"/>
    </location>
</feature>
<feature type="compositionally biased region" description="Basic and acidic residues" evidence="1">
    <location>
        <begin position="272"/>
        <end position="310"/>
    </location>
</feature>
<keyword evidence="4" id="KW-1185">Reference proteome</keyword>
<evidence type="ECO:0000313" key="3">
    <source>
        <dbReference type="EMBL" id="MEN3238417.1"/>
    </source>
</evidence>
<evidence type="ECO:0000313" key="4">
    <source>
        <dbReference type="Proteomes" id="UP001407347"/>
    </source>
</evidence>
<feature type="compositionally biased region" description="Low complexity" evidence="1">
    <location>
        <begin position="326"/>
        <end position="345"/>
    </location>
</feature>
<accession>A0ABV0A3J4</accession>
<dbReference type="EMBL" id="JAQYXP010000005">
    <property type="protein sequence ID" value="MEN3238417.1"/>
    <property type="molecule type" value="Genomic_DNA"/>
</dbReference>
<keyword evidence="2" id="KW-0732">Signal</keyword>
<feature type="chain" id="PRO_5046002913" evidence="2">
    <location>
        <begin position="26"/>
        <end position="560"/>
    </location>
</feature>
<organism evidence="3 4">
    <name type="scientific">Methylobacterium ajmalii</name>
    <dbReference type="NCBI Taxonomy" id="2738439"/>
    <lineage>
        <taxon>Bacteria</taxon>
        <taxon>Pseudomonadati</taxon>
        <taxon>Pseudomonadota</taxon>
        <taxon>Alphaproteobacteria</taxon>
        <taxon>Hyphomicrobiales</taxon>
        <taxon>Methylobacteriaceae</taxon>
        <taxon>Methylobacterium</taxon>
    </lineage>
</organism>
<gene>
    <name evidence="3" type="ORF">PUR29_33810</name>
</gene>
<protein>
    <submittedName>
        <fullName evidence="3">Uncharacterized protein</fullName>
    </submittedName>
</protein>
<feature type="signal peptide" evidence="2">
    <location>
        <begin position="1"/>
        <end position="25"/>
    </location>
</feature>
<feature type="region of interest" description="Disordered" evidence="1">
    <location>
        <begin position="541"/>
        <end position="560"/>
    </location>
</feature>
<evidence type="ECO:0000256" key="2">
    <source>
        <dbReference type="SAM" id="SignalP"/>
    </source>
</evidence>
<comment type="caution">
    <text evidence="3">The sequence shown here is derived from an EMBL/GenBank/DDBJ whole genome shotgun (WGS) entry which is preliminary data.</text>
</comment>
<dbReference type="Proteomes" id="UP001407347">
    <property type="component" value="Unassembled WGS sequence"/>
</dbReference>
<evidence type="ECO:0000256" key="1">
    <source>
        <dbReference type="SAM" id="MobiDB-lite"/>
    </source>
</evidence>